<dbReference type="SFLD" id="SFLDG01095">
    <property type="entry name" value="Uncharacterised_Radical_SAM_Su"/>
    <property type="match status" value="1"/>
</dbReference>
<keyword evidence="2" id="KW-0949">S-adenosyl-L-methionine</keyword>
<dbReference type="SFLD" id="SFLDG01082">
    <property type="entry name" value="B12-binding_domain_containing"/>
    <property type="match status" value="1"/>
</dbReference>
<evidence type="ECO:0000256" key="4">
    <source>
        <dbReference type="ARBA" id="ARBA00023004"/>
    </source>
</evidence>
<reference evidence="7 8" key="1">
    <citation type="journal article" date="2022" name="Genome Biol. Evol.">
        <title>Host diet, physiology and behaviors set the stage for Lachnospiraceae cladogenesis.</title>
        <authorList>
            <person name="Vera-Ponce De Leon A."/>
            <person name="Schneider M."/>
            <person name="Jahnes B.C."/>
            <person name="Sadowski V."/>
            <person name="Camuy-Velez L.A."/>
            <person name="Duan J."/>
            <person name="Sabree Z.L."/>
        </authorList>
    </citation>
    <scope>NUCLEOTIDE SEQUENCE [LARGE SCALE GENOMIC DNA]</scope>
    <source>
        <strain evidence="7 8">PAL227</strain>
    </source>
</reference>
<dbReference type="Proteomes" id="UP001523565">
    <property type="component" value="Unassembled WGS sequence"/>
</dbReference>
<dbReference type="RefSeq" id="WP_262068513.1">
    <property type="nucleotide sequence ID" value="NZ_JAMXOC010000005.1"/>
</dbReference>
<keyword evidence="8" id="KW-1185">Reference proteome</keyword>
<dbReference type="SMART" id="SM00729">
    <property type="entry name" value="Elp3"/>
    <property type="match status" value="1"/>
</dbReference>
<evidence type="ECO:0000256" key="5">
    <source>
        <dbReference type="ARBA" id="ARBA00023014"/>
    </source>
</evidence>
<sequence length="290" mass="32392">MRYEGAIYRPPSEGRSLIIQLTVGCARNTCTFCSMYKDKNFRVRALDEVIQDLEMARDHYRNTKVRRIFLADGDALIVKTADLLLLLDKIKELFPEVERVSAYGAPADVLGKSVEELTRLRKAGLLMVYMGCESGDEEVLAQVKKGVSASELVEAGIRLKEAGIQTSVTFISGLGGSERLKEHALGCAEVISKMQPDYVGFLTLMLEEGTQLKAQIDSGEFKLLDVEEILTELELLIENIDSPGTVFRANHASNYVSLRGTLNEDRKLMLADIRAARENASYRPEYFRSL</sequence>
<dbReference type="PROSITE" id="PS51918">
    <property type="entry name" value="RADICAL_SAM"/>
    <property type="match status" value="1"/>
</dbReference>
<keyword evidence="4" id="KW-0408">Iron</keyword>
<dbReference type="InterPro" id="IPR058240">
    <property type="entry name" value="rSAM_sf"/>
</dbReference>
<dbReference type="PANTHER" id="PTHR43409:SF4">
    <property type="entry name" value="RADICAL SAM SUPERFAMILY PROTEIN"/>
    <property type="match status" value="1"/>
</dbReference>
<keyword evidence="3" id="KW-0479">Metal-binding</keyword>
<organism evidence="7 8">
    <name type="scientific">Ohessyouella blattaphilus</name>
    <dbReference type="NCBI Taxonomy" id="2949333"/>
    <lineage>
        <taxon>Bacteria</taxon>
        <taxon>Bacillati</taxon>
        <taxon>Bacillota</taxon>
        <taxon>Clostridia</taxon>
        <taxon>Lachnospirales</taxon>
        <taxon>Lachnospiraceae</taxon>
        <taxon>Ohessyouella</taxon>
    </lineage>
</organism>
<dbReference type="CDD" id="cd01335">
    <property type="entry name" value="Radical_SAM"/>
    <property type="match status" value="1"/>
</dbReference>
<evidence type="ECO:0000256" key="1">
    <source>
        <dbReference type="ARBA" id="ARBA00001966"/>
    </source>
</evidence>
<dbReference type="PANTHER" id="PTHR43409">
    <property type="entry name" value="ANAEROBIC MAGNESIUM-PROTOPORPHYRIN IX MONOMETHYL ESTER CYCLASE-RELATED"/>
    <property type="match status" value="1"/>
</dbReference>
<keyword evidence="5" id="KW-0411">Iron-sulfur</keyword>
<feature type="domain" description="Radical SAM core" evidence="6">
    <location>
        <begin position="11"/>
        <end position="243"/>
    </location>
</feature>
<evidence type="ECO:0000313" key="7">
    <source>
        <dbReference type="EMBL" id="MCP1109632.1"/>
    </source>
</evidence>
<dbReference type="InterPro" id="IPR051198">
    <property type="entry name" value="BchE-like"/>
</dbReference>
<protein>
    <submittedName>
        <fullName evidence="7">B12-binding domain-containing radical SAM protein</fullName>
    </submittedName>
</protein>
<gene>
    <name evidence="7" type="ORF">NK118_05115</name>
</gene>
<name>A0ABT1EIN6_9FIRM</name>
<dbReference type="SFLD" id="SFLDS00029">
    <property type="entry name" value="Radical_SAM"/>
    <property type="match status" value="1"/>
</dbReference>
<dbReference type="EMBL" id="JAMZFV010000005">
    <property type="protein sequence ID" value="MCP1109632.1"/>
    <property type="molecule type" value="Genomic_DNA"/>
</dbReference>
<evidence type="ECO:0000256" key="2">
    <source>
        <dbReference type="ARBA" id="ARBA00022691"/>
    </source>
</evidence>
<dbReference type="InterPro" id="IPR007197">
    <property type="entry name" value="rSAM"/>
</dbReference>
<comment type="caution">
    <text evidence="7">The sequence shown here is derived from an EMBL/GenBank/DDBJ whole genome shotgun (WGS) entry which is preliminary data.</text>
</comment>
<evidence type="ECO:0000259" key="6">
    <source>
        <dbReference type="PROSITE" id="PS51918"/>
    </source>
</evidence>
<dbReference type="Pfam" id="PF04055">
    <property type="entry name" value="Radical_SAM"/>
    <property type="match status" value="1"/>
</dbReference>
<dbReference type="Gene3D" id="3.20.20.70">
    <property type="entry name" value="Aldolase class I"/>
    <property type="match status" value="1"/>
</dbReference>
<accession>A0ABT1EIN6</accession>
<dbReference type="SUPFAM" id="SSF102114">
    <property type="entry name" value="Radical SAM enzymes"/>
    <property type="match status" value="1"/>
</dbReference>
<proteinExistence type="predicted"/>
<evidence type="ECO:0000313" key="8">
    <source>
        <dbReference type="Proteomes" id="UP001523565"/>
    </source>
</evidence>
<comment type="cofactor">
    <cofactor evidence="1">
        <name>[4Fe-4S] cluster</name>
        <dbReference type="ChEBI" id="CHEBI:49883"/>
    </cofactor>
</comment>
<evidence type="ECO:0000256" key="3">
    <source>
        <dbReference type="ARBA" id="ARBA00022723"/>
    </source>
</evidence>
<dbReference type="InterPro" id="IPR006638">
    <property type="entry name" value="Elp3/MiaA/NifB-like_rSAM"/>
</dbReference>
<dbReference type="InterPro" id="IPR013785">
    <property type="entry name" value="Aldolase_TIM"/>
</dbReference>